<dbReference type="InterPro" id="IPR044066">
    <property type="entry name" value="TRIAD_supradom"/>
</dbReference>
<organism evidence="9 10">
    <name type="scientific">Cinara cedri</name>
    <dbReference type="NCBI Taxonomy" id="506608"/>
    <lineage>
        <taxon>Eukaryota</taxon>
        <taxon>Metazoa</taxon>
        <taxon>Ecdysozoa</taxon>
        <taxon>Arthropoda</taxon>
        <taxon>Hexapoda</taxon>
        <taxon>Insecta</taxon>
        <taxon>Pterygota</taxon>
        <taxon>Neoptera</taxon>
        <taxon>Paraneoptera</taxon>
        <taxon>Hemiptera</taxon>
        <taxon>Sternorrhyncha</taxon>
        <taxon>Aphidomorpha</taxon>
        <taxon>Aphidoidea</taxon>
        <taxon>Aphididae</taxon>
        <taxon>Lachninae</taxon>
        <taxon>Cinara</taxon>
    </lineage>
</organism>
<evidence type="ECO:0000256" key="5">
    <source>
        <dbReference type="ARBA" id="ARBA00022771"/>
    </source>
</evidence>
<keyword evidence="4" id="KW-0677">Repeat</keyword>
<dbReference type="Gene3D" id="3.30.40.10">
    <property type="entry name" value="Zinc/RING finger domain, C3HC4 (zinc finger)"/>
    <property type="match status" value="1"/>
</dbReference>
<reference evidence="9 10" key="1">
    <citation type="submission" date="2019-08" db="EMBL/GenBank/DDBJ databases">
        <authorList>
            <person name="Alioto T."/>
            <person name="Alioto T."/>
            <person name="Gomez Garrido J."/>
        </authorList>
    </citation>
    <scope>NUCLEOTIDE SEQUENCE [LARGE SCALE GENOMIC DNA]</scope>
</reference>
<comment type="pathway">
    <text evidence="1">Protein modification; protein ubiquitination.</text>
</comment>
<dbReference type="GO" id="GO:0016740">
    <property type="term" value="F:transferase activity"/>
    <property type="evidence" value="ECO:0007669"/>
    <property type="project" value="UniProtKB-KW"/>
</dbReference>
<proteinExistence type="predicted"/>
<evidence type="ECO:0000313" key="9">
    <source>
        <dbReference type="EMBL" id="VVC42654.1"/>
    </source>
</evidence>
<dbReference type="CDD" id="cd20353">
    <property type="entry name" value="Rcat_RBR_RNF216"/>
    <property type="match status" value="1"/>
</dbReference>
<dbReference type="Pfam" id="PF26200">
    <property type="entry name" value="Rcat_RNF216"/>
    <property type="match status" value="1"/>
</dbReference>
<dbReference type="PANTHER" id="PTHR22770">
    <property type="entry name" value="UBIQUITIN CONJUGATING ENZYME 7 INTERACTING PROTEIN-RELATED"/>
    <property type="match status" value="1"/>
</dbReference>
<dbReference type="InterPro" id="IPR047545">
    <property type="entry name" value="BRcat_RBR_RNF216"/>
</dbReference>
<dbReference type="PROSITE" id="PS51873">
    <property type="entry name" value="TRIAD"/>
    <property type="match status" value="1"/>
</dbReference>
<feature type="domain" description="RING-type" evidence="8">
    <location>
        <begin position="302"/>
        <end position="512"/>
    </location>
</feature>
<dbReference type="CDD" id="cd20339">
    <property type="entry name" value="BRcat_RBR_RNF216"/>
    <property type="match status" value="1"/>
</dbReference>
<accession>A0A5E4NCR7</accession>
<dbReference type="SUPFAM" id="SSF57850">
    <property type="entry name" value="RING/U-box"/>
    <property type="match status" value="2"/>
</dbReference>
<dbReference type="PANTHER" id="PTHR22770:SF47">
    <property type="entry name" value="E3 UBIQUITIN-PROTEIN LIGASE RNF216"/>
    <property type="match status" value="1"/>
</dbReference>
<evidence type="ECO:0000313" key="10">
    <source>
        <dbReference type="Proteomes" id="UP000325440"/>
    </source>
</evidence>
<gene>
    <name evidence="9" type="ORF">CINCED_3A016054</name>
</gene>
<name>A0A5E4NCR7_9HEMI</name>
<dbReference type="AlphaFoldDB" id="A0A5E4NCR7"/>
<dbReference type="GO" id="GO:0008270">
    <property type="term" value="F:zinc ion binding"/>
    <property type="evidence" value="ECO:0007669"/>
    <property type="project" value="UniProtKB-KW"/>
</dbReference>
<evidence type="ECO:0000256" key="3">
    <source>
        <dbReference type="ARBA" id="ARBA00022723"/>
    </source>
</evidence>
<evidence type="ECO:0000256" key="6">
    <source>
        <dbReference type="ARBA" id="ARBA00022786"/>
    </source>
</evidence>
<evidence type="ECO:0000256" key="2">
    <source>
        <dbReference type="ARBA" id="ARBA00022679"/>
    </source>
</evidence>
<keyword evidence="7" id="KW-0862">Zinc</keyword>
<protein>
    <recommendedName>
        <fullName evidence="8">RING-type domain-containing protein</fullName>
    </recommendedName>
</protein>
<dbReference type="InterPro" id="IPR051628">
    <property type="entry name" value="LUBAC_E3_Ligases"/>
</dbReference>
<dbReference type="InterPro" id="IPR047546">
    <property type="entry name" value="Rcat_RBR_RNF216"/>
</dbReference>
<keyword evidence="2" id="KW-0808">Transferase</keyword>
<keyword evidence="10" id="KW-1185">Reference proteome</keyword>
<evidence type="ECO:0000256" key="4">
    <source>
        <dbReference type="ARBA" id="ARBA00022737"/>
    </source>
</evidence>
<evidence type="ECO:0000256" key="1">
    <source>
        <dbReference type="ARBA" id="ARBA00004906"/>
    </source>
</evidence>
<keyword evidence="6" id="KW-0833">Ubl conjugation pathway</keyword>
<dbReference type="OrthoDB" id="10009520at2759"/>
<sequence length="615" mass="70820">MVPMTFPKLPNYGNNRTCKQIIARSFYIKCIKNEKFRNFGWETLYANNQSKVLKIIDMCDDAYLLFILVRLELLNFNAIDVYAELSTSKLPQDPMAIKIANYLKDVIPNADPIYLALAGEMFAYNSDGLTDFIEQISSGKKTIYPKLSTYKECIKNIQLVKNLTINFSPRSFIRQCPDPVNYFIKINTASNNQFNDDKLNYLIDRFFKIPKPIIRNEFISRNYDLIATVDALEVVSQKSKNCLRKGRKPWSTGYVIFFGEKDNIDFLKEIAYVENREAVQFHIETDYYLRVSEVEKAMEMDLLYKCECCYATDLLQDEVSCCPKGHSFCLECIKKFVEIEVGLKKLEFQCLATCTENFHLEMLKEIVDEKLYARLLRLKQAEDIKAANIEGLETCAFCDYSAIVSQDLKIFSCLNPECGKEICRICREENHVPLKCNEIEKTPELQIRTMIENKMSAVLIRVCPTCGNKFLKESGCNRIVCTCGTHICYICKNILSGFYDHFYHLGPIPDRCPLYTDENLIHVAVIEAAARLIINELKETKPELLNKVDLNKLLPEIINKKPAVRRRGGHGTPSTSVVIENEVIAKILGEDVEKINQLSDMREFPSRQPKRPRVD</sequence>
<evidence type="ECO:0000256" key="7">
    <source>
        <dbReference type="ARBA" id="ARBA00022833"/>
    </source>
</evidence>
<dbReference type="Proteomes" id="UP000325440">
    <property type="component" value="Unassembled WGS sequence"/>
</dbReference>
<dbReference type="Gene3D" id="1.20.120.1750">
    <property type="match status" value="1"/>
</dbReference>
<dbReference type="EMBL" id="CABPRJ010001971">
    <property type="protein sequence ID" value="VVC42654.1"/>
    <property type="molecule type" value="Genomic_DNA"/>
</dbReference>
<keyword evidence="5" id="KW-0863">Zinc-finger</keyword>
<dbReference type="InterPro" id="IPR013083">
    <property type="entry name" value="Znf_RING/FYVE/PHD"/>
</dbReference>
<keyword evidence="3" id="KW-0479">Metal-binding</keyword>
<evidence type="ECO:0000259" key="8">
    <source>
        <dbReference type="PROSITE" id="PS51873"/>
    </source>
</evidence>